<organism evidence="2 3">
    <name type="scientific">Actinoplanes ianthinogenes</name>
    <dbReference type="NCBI Taxonomy" id="122358"/>
    <lineage>
        <taxon>Bacteria</taxon>
        <taxon>Bacillati</taxon>
        <taxon>Actinomycetota</taxon>
        <taxon>Actinomycetes</taxon>
        <taxon>Micromonosporales</taxon>
        <taxon>Micromonosporaceae</taxon>
        <taxon>Actinoplanes</taxon>
    </lineage>
</organism>
<keyword evidence="1" id="KW-1133">Transmembrane helix</keyword>
<keyword evidence="1" id="KW-0472">Membrane</keyword>
<evidence type="ECO:0000256" key="1">
    <source>
        <dbReference type="SAM" id="Phobius"/>
    </source>
</evidence>
<dbReference type="RefSeq" id="WP_189335481.1">
    <property type="nucleotide sequence ID" value="NZ_AP023356.1"/>
</dbReference>
<reference evidence="2 3" key="1">
    <citation type="submission" date="2020-08" db="EMBL/GenBank/DDBJ databases">
        <title>Whole genome shotgun sequence of Actinoplanes ianthinogenes NBRC 13996.</title>
        <authorList>
            <person name="Komaki H."/>
            <person name="Tamura T."/>
        </authorList>
    </citation>
    <scope>NUCLEOTIDE SEQUENCE [LARGE SCALE GENOMIC DNA]</scope>
    <source>
        <strain evidence="2 3">NBRC 13996</strain>
    </source>
</reference>
<dbReference type="EMBL" id="AP023356">
    <property type="protein sequence ID" value="BCJ48359.1"/>
    <property type="molecule type" value="Genomic_DNA"/>
</dbReference>
<accession>A0ABM7M9M6</accession>
<dbReference type="Proteomes" id="UP000676967">
    <property type="component" value="Chromosome"/>
</dbReference>
<protein>
    <recommendedName>
        <fullName evidence="4">Type VII secretion protein EccE</fullName>
    </recommendedName>
</protein>
<sequence>MFRWTGRGWIGVLLWLTVPLLALALAVATSPDHLLVWFAVYNVVIGVPAQILVGRAINTRQTPQGPVVTGEHLQQSVPVQRAWFWYWVIGLIAAGAELWTSGHTTVVWVLGILGVIALFVQLGWATHDQRHPSSPDGEFIAARVAGDDDGREPVARTTVPNREFRAALLERWAAYGAAADKLTPTAVTTGTVDGVAFTVFTTTDLAGGLLQLAASTRNVCLVHLPVVLPDLRLRPRLRDEWEAGEFPPVASEPPWNCDLVLRAHANSTLENLDDPGTGLVAEADVPGFAEAMVTPEVIEASVRTGITHWRVHGQDLLFVTVPGSGVLTEAESTAVVTGLAQIAKAFPQETLHRFGTVPSA</sequence>
<feature type="transmembrane region" description="Helical" evidence="1">
    <location>
        <begin position="83"/>
        <end position="100"/>
    </location>
</feature>
<evidence type="ECO:0000313" key="3">
    <source>
        <dbReference type="Proteomes" id="UP000676967"/>
    </source>
</evidence>
<keyword evidence="1" id="KW-0812">Transmembrane</keyword>
<feature type="transmembrane region" description="Helical" evidence="1">
    <location>
        <begin position="36"/>
        <end position="54"/>
    </location>
</feature>
<keyword evidence="3" id="KW-1185">Reference proteome</keyword>
<evidence type="ECO:0008006" key="4">
    <source>
        <dbReference type="Google" id="ProtNLM"/>
    </source>
</evidence>
<name>A0ABM7M9M6_9ACTN</name>
<gene>
    <name evidence="2" type="ORF">Aiant_90160</name>
</gene>
<proteinExistence type="predicted"/>
<evidence type="ECO:0000313" key="2">
    <source>
        <dbReference type="EMBL" id="BCJ48359.1"/>
    </source>
</evidence>
<feature type="transmembrane region" description="Helical" evidence="1">
    <location>
        <begin position="106"/>
        <end position="125"/>
    </location>
</feature>